<dbReference type="EMBL" id="LLXZ01000102">
    <property type="protein sequence ID" value="KRR07227.1"/>
    <property type="molecule type" value="Genomic_DNA"/>
</dbReference>
<keyword evidence="2" id="KW-1185">Reference proteome</keyword>
<evidence type="ECO:0000313" key="2">
    <source>
        <dbReference type="Proteomes" id="UP000050863"/>
    </source>
</evidence>
<name>A0A0R3LI66_9BRAD</name>
<dbReference type="AlphaFoldDB" id="A0A0R3LI66"/>
<protein>
    <submittedName>
        <fullName evidence="1">Uncharacterized protein</fullName>
    </submittedName>
</protein>
<gene>
    <name evidence="1" type="ORF">CQ12_00005</name>
</gene>
<evidence type="ECO:0000313" key="1">
    <source>
        <dbReference type="EMBL" id="KRR07227.1"/>
    </source>
</evidence>
<accession>A0A0R3LI66</accession>
<proteinExistence type="predicted"/>
<comment type="caution">
    <text evidence="1">The sequence shown here is derived from an EMBL/GenBank/DDBJ whole genome shotgun (WGS) entry which is preliminary data.</text>
</comment>
<dbReference type="STRING" id="280332.CQ12_00005"/>
<dbReference type="RefSeq" id="WP_057836242.1">
    <property type="nucleotide sequence ID" value="NZ_LLXZ01000102.1"/>
</dbReference>
<organism evidence="1 2">
    <name type="scientific">Bradyrhizobium jicamae</name>
    <dbReference type="NCBI Taxonomy" id="280332"/>
    <lineage>
        <taxon>Bacteria</taxon>
        <taxon>Pseudomonadati</taxon>
        <taxon>Pseudomonadota</taxon>
        <taxon>Alphaproteobacteria</taxon>
        <taxon>Hyphomicrobiales</taxon>
        <taxon>Nitrobacteraceae</taxon>
        <taxon>Bradyrhizobium</taxon>
    </lineage>
</organism>
<reference evidence="1 2" key="1">
    <citation type="submission" date="2014-03" db="EMBL/GenBank/DDBJ databases">
        <title>Bradyrhizobium valentinum sp. nov., isolated from effective nodules of Lupinus mariae-josephae, a lupine endemic of basic-lime soils in Eastern Spain.</title>
        <authorList>
            <person name="Duran D."/>
            <person name="Rey L."/>
            <person name="Navarro A."/>
            <person name="Busquets A."/>
            <person name="Imperial J."/>
            <person name="Ruiz-Argueso T."/>
        </authorList>
    </citation>
    <scope>NUCLEOTIDE SEQUENCE [LARGE SCALE GENOMIC DNA]</scope>
    <source>
        <strain evidence="1 2">PAC68</strain>
    </source>
</reference>
<sequence>MLKTFYFDVKWDASDLAQFKERFASDDEAIQHSRDLAARLRQRHFNNQPGLVISVLDQSGLEIHREDVYPEDKH</sequence>
<dbReference type="Proteomes" id="UP000050863">
    <property type="component" value="Unassembled WGS sequence"/>
</dbReference>
<dbReference type="OrthoDB" id="8242967at2"/>